<dbReference type="AlphaFoldDB" id="A0A7S4C5Z3"/>
<evidence type="ECO:0000256" key="1">
    <source>
        <dbReference type="SAM" id="MobiDB-lite"/>
    </source>
</evidence>
<sequence length="416" mass="45210">MSHQQLVLSMLRLHKIPRKLHGQTMELQLLGMETDAMTLELSLPGNGLASAHGAFTLPLEQDGAVEKAKGLILAIRLQNGAGNTVDGAAEAKWVKLGEAALADQHIGKGQDGAVEVEIQLKLPASIAPPPVEETAPPPAAKGKGGKGAPPPPPEPAEPRRAVATCVLTCQWRLETALPSMAAQRIPALGLRFSAPENREDLATRHALWREELSNANNVPNACAGSSHRWEPAKPTQPHYLSGDIKSRTALEEYERQKNHERIRLDTQVVQREYDILHDKLLRCVTAQQASEALHEMNAYLLYGSNLAMVDAEAAVRKLEKVKLPFERLVRNVWVAGPEVAYDAAKEKLRAQLQAEADHRIAEADGAAGGVTNGPREYVSQLVHEVGLTKLQLEGADESVKRLGLVSFNGSKRTFKA</sequence>
<name>A0A7S4C5Z3_CHRCT</name>
<gene>
    <name evidence="2" type="ORF">PCAR00345_LOCUS40769</name>
</gene>
<evidence type="ECO:0000313" key="2">
    <source>
        <dbReference type="EMBL" id="CAE0788061.1"/>
    </source>
</evidence>
<organism evidence="2">
    <name type="scientific">Chrysotila carterae</name>
    <name type="common">Marine alga</name>
    <name type="synonym">Syracosphaera carterae</name>
    <dbReference type="NCBI Taxonomy" id="13221"/>
    <lineage>
        <taxon>Eukaryota</taxon>
        <taxon>Haptista</taxon>
        <taxon>Haptophyta</taxon>
        <taxon>Prymnesiophyceae</taxon>
        <taxon>Isochrysidales</taxon>
        <taxon>Isochrysidaceae</taxon>
        <taxon>Chrysotila</taxon>
    </lineage>
</organism>
<feature type="compositionally biased region" description="Pro residues" evidence="1">
    <location>
        <begin position="126"/>
        <end position="139"/>
    </location>
</feature>
<reference evidence="2" key="1">
    <citation type="submission" date="2021-01" db="EMBL/GenBank/DDBJ databases">
        <authorList>
            <person name="Corre E."/>
            <person name="Pelletier E."/>
            <person name="Niang G."/>
            <person name="Scheremetjew M."/>
            <person name="Finn R."/>
            <person name="Kale V."/>
            <person name="Holt S."/>
            <person name="Cochrane G."/>
            <person name="Meng A."/>
            <person name="Brown T."/>
            <person name="Cohen L."/>
        </authorList>
    </citation>
    <scope>NUCLEOTIDE SEQUENCE</scope>
    <source>
        <strain evidence="2">CCMP645</strain>
    </source>
</reference>
<protein>
    <submittedName>
        <fullName evidence="2">Uncharacterized protein</fullName>
    </submittedName>
</protein>
<proteinExistence type="predicted"/>
<feature type="region of interest" description="Disordered" evidence="1">
    <location>
        <begin position="125"/>
        <end position="158"/>
    </location>
</feature>
<accession>A0A7S4C5Z3</accession>
<dbReference type="EMBL" id="HBIZ01066500">
    <property type="protein sequence ID" value="CAE0788061.1"/>
    <property type="molecule type" value="Transcribed_RNA"/>
</dbReference>